<dbReference type="RefSeq" id="WP_091079032.1">
    <property type="nucleotide sequence ID" value="NZ_FOHX01000003.1"/>
</dbReference>
<proteinExistence type="predicted"/>
<sequence>MPDILVGAKIKAADNPASVWAQDTTEISNISSTSWIAGSPEVGVTFVAPTSGKVLMFVGGSARANTGDDRIQMSANVFLGSNSSGTQILSPSVGFTGCGFSAASTSYYYQNRLFHLTGLTPGSTYYARVMYSVVNTGTANNAGDISCREIGVSPIS</sequence>
<evidence type="ECO:0000313" key="1">
    <source>
        <dbReference type="EMBL" id="SET43624.1"/>
    </source>
</evidence>
<dbReference type="EMBL" id="FOHX01000003">
    <property type="protein sequence ID" value="SET43624.1"/>
    <property type="molecule type" value="Genomic_DNA"/>
</dbReference>
<evidence type="ECO:0000313" key="2">
    <source>
        <dbReference type="Proteomes" id="UP000199361"/>
    </source>
</evidence>
<dbReference type="AlphaFoldDB" id="A0A1I0EFK9"/>
<dbReference type="Proteomes" id="UP000199361">
    <property type="component" value="Unassembled WGS sequence"/>
</dbReference>
<dbReference type="OrthoDB" id="3538321at2"/>
<gene>
    <name evidence="1" type="ORF">SAMN05421811_10318</name>
</gene>
<organism evidence="1 2">
    <name type="scientific">Nonomuraea wenchangensis</name>
    <dbReference type="NCBI Taxonomy" id="568860"/>
    <lineage>
        <taxon>Bacteria</taxon>
        <taxon>Bacillati</taxon>
        <taxon>Actinomycetota</taxon>
        <taxon>Actinomycetes</taxon>
        <taxon>Streptosporangiales</taxon>
        <taxon>Streptosporangiaceae</taxon>
        <taxon>Nonomuraea</taxon>
    </lineage>
</organism>
<accession>A0A1I0EFK9</accession>
<name>A0A1I0EFK9_9ACTN</name>
<keyword evidence="2" id="KW-1185">Reference proteome</keyword>
<protein>
    <submittedName>
        <fullName evidence="1">Uncharacterized protein</fullName>
    </submittedName>
</protein>
<dbReference type="STRING" id="568860.SAMN05421811_10318"/>
<reference evidence="1 2" key="1">
    <citation type="submission" date="2016-10" db="EMBL/GenBank/DDBJ databases">
        <authorList>
            <person name="de Groot N.N."/>
        </authorList>
    </citation>
    <scope>NUCLEOTIDE SEQUENCE [LARGE SCALE GENOMIC DNA]</scope>
    <source>
        <strain evidence="1 2">CGMCC 4.5598</strain>
    </source>
</reference>